<evidence type="ECO:0000313" key="3">
    <source>
        <dbReference type="Proteomes" id="UP000886885"/>
    </source>
</evidence>
<dbReference type="AlphaFoldDB" id="A0A8X8CZS4"/>
<organism evidence="2 3">
    <name type="scientific">Populus tomentosa</name>
    <name type="common">Chinese white poplar</name>
    <dbReference type="NCBI Taxonomy" id="118781"/>
    <lineage>
        <taxon>Eukaryota</taxon>
        <taxon>Viridiplantae</taxon>
        <taxon>Streptophyta</taxon>
        <taxon>Embryophyta</taxon>
        <taxon>Tracheophyta</taxon>
        <taxon>Spermatophyta</taxon>
        <taxon>Magnoliopsida</taxon>
        <taxon>eudicotyledons</taxon>
        <taxon>Gunneridae</taxon>
        <taxon>Pentapetalae</taxon>
        <taxon>rosids</taxon>
        <taxon>fabids</taxon>
        <taxon>Malpighiales</taxon>
        <taxon>Salicaceae</taxon>
        <taxon>Saliceae</taxon>
        <taxon>Populus</taxon>
    </lineage>
</organism>
<evidence type="ECO:0000256" key="1">
    <source>
        <dbReference type="ARBA" id="ARBA00007626"/>
    </source>
</evidence>
<dbReference type="PANTHER" id="PTHR45717:SF28">
    <property type="entry name" value="PENTACOTRIPEPTIDE-REPEAT REGION OF PRORP DOMAIN-CONTAINING PROTEIN"/>
    <property type="match status" value="1"/>
</dbReference>
<dbReference type="GO" id="GO:0005739">
    <property type="term" value="C:mitochondrion"/>
    <property type="evidence" value="ECO:0007669"/>
    <property type="project" value="TreeGrafter"/>
</dbReference>
<name>A0A8X8CZS4_POPTO</name>
<proteinExistence type="inferred from homology"/>
<dbReference type="Proteomes" id="UP000886885">
    <property type="component" value="Chromosome 6A"/>
</dbReference>
<comment type="similarity">
    <text evidence="1">Belongs to the PPR family. P subfamily.</text>
</comment>
<dbReference type="EMBL" id="JAAWWB010000011">
    <property type="protein sequence ID" value="KAG6772357.1"/>
    <property type="molecule type" value="Genomic_DNA"/>
</dbReference>
<evidence type="ECO:0000313" key="2">
    <source>
        <dbReference type="EMBL" id="KAG6772357.1"/>
    </source>
</evidence>
<sequence>MDSDPNIFFNWTTYTVAAKGYTKLDLLTKALEMLKKSDRLITGYLRNGQNLKAEGALKKEEVVSGRRWKPSNESLATCLEYLKEEEDLEGFHGAIKA</sequence>
<reference evidence="2" key="1">
    <citation type="journal article" date="2020" name="bioRxiv">
        <title>Hybrid origin of Populus tomentosa Carr. identified through genome sequencing and phylogenomic analysis.</title>
        <authorList>
            <person name="An X."/>
            <person name="Gao K."/>
            <person name="Chen Z."/>
            <person name="Li J."/>
            <person name="Yang X."/>
            <person name="Yang X."/>
            <person name="Zhou J."/>
            <person name="Guo T."/>
            <person name="Zhao T."/>
            <person name="Huang S."/>
            <person name="Miao D."/>
            <person name="Khan W.U."/>
            <person name="Rao P."/>
            <person name="Ye M."/>
            <person name="Lei B."/>
            <person name="Liao W."/>
            <person name="Wang J."/>
            <person name="Ji L."/>
            <person name="Li Y."/>
            <person name="Guo B."/>
            <person name="Mustafa N.S."/>
            <person name="Li S."/>
            <person name="Yun Q."/>
            <person name="Keller S.R."/>
            <person name="Mao J."/>
            <person name="Zhang R."/>
            <person name="Strauss S.H."/>
        </authorList>
    </citation>
    <scope>NUCLEOTIDE SEQUENCE</scope>
    <source>
        <strain evidence="2">GM15</strain>
        <tissue evidence="2">Leaf</tissue>
    </source>
</reference>
<comment type="caution">
    <text evidence="2">The sequence shown here is derived from an EMBL/GenBank/DDBJ whole genome shotgun (WGS) entry which is preliminary data.</text>
</comment>
<dbReference type="PANTHER" id="PTHR45717">
    <property type="entry name" value="OS12G0527900 PROTEIN"/>
    <property type="match status" value="1"/>
</dbReference>
<keyword evidence="3" id="KW-1185">Reference proteome</keyword>
<gene>
    <name evidence="2" type="ORF">POTOM_023762</name>
</gene>
<protein>
    <submittedName>
        <fullName evidence="2">Uncharacterized protein</fullName>
    </submittedName>
</protein>
<accession>A0A8X8CZS4</accession>